<reference evidence="3" key="2">
    <citation type="submission" date="2020-09" db="EMBL/GenBank/DDBJ databases">
        <authorList>
            <person name="Sun Q."/>
            <person name="Ohkuma M."/>
        </authorList>
    </citation>
    <scope>NUCLEOTIDE SEQUENCE</scope>
    <source>
        <strain evidence="3">JCM 3276</strain>
    </source>
</reference>
<sequence>MEGMRTLPCPKPWRRPDGTPRQDTIPTGAACTVAVDGETGLLLPSRGTSRTAAFVLVGVGLALAVLSGFLVTASPVIAVAGGVVLGLLGVLLIAAGLFALKHRPVATGFMLTPDAVVLTWLRPVVRLPWDVISEIRPLALRMGRSPDAPSRNYLGLVSRGKPDVGERMRKVAVRFGPDVACAVPVGSLNVDQLVVLHTLEFYRDHPEARAELAGDAAVLRVREARLHDAE</sequence>
<organism evidence="3 4">
    <name type="scientific">Actinokineospora fastidiosa</name>
    <dbReference type="NCBI Taxonomy" id="1816"/>
    <lineage>
        <taxon>Bacteria</taxon>
        <taxon>Bacillati</taxon>
        <taxon>Actinomycetota</taxon>
        <taxon>Actinomycetes</taxon>
        <taxon>Pseudonocardiales</taxon>
        <taxon>Pseudonocardiaceae</taxon>
        <taxon>Actinokineospora</taxon>
    </lineage>
</organism>
<accession>A0A918GQR4</accession>
<feature type="transmembrane region" description="Helical" evidence="2">
    <location>
        <begin position="77"/>
        <end position="100"/>
    </location>
</feature>
<protein>
    <submittedName>
        <fullName evidence="3">Uncharacterized protein</fullName>
    </submittedName>
</protein>
<evidence type="ECO:0000313" key="3">
    <source>
        <dbReference type="EMBL" id="GGS52971.1"/>
    </source>
</evidence>
<keyword evidence="2" id="KW-0472">Membrane</keyword>
<dbReference type="EMBL" id="BMRB01000006">
    <property type="protein sequence ID" value="GGS52971.1"/>
    <property type="molecule type" value="Genomic_DNA"/>
</dbReference>
<keyword evidence="2" id="KW-0812">Transmembrane</keyword>
<name>A0A918GQR4_9PSEU</name>
<evidence type="ECO:0000256" key="1">
    <source>
        <dbReference type="SAM" id="MobiDB-lite"/>
    </source>
</evidence>
<evidence type="ECO:0000313" key="4">
    <source>
        <dbReference type="Proteomes" id="UP000660680"/>
    </source>
</evidence>
<evidence type="ECO:0000256" key="2">
    <source>
        <dbReference type="SAM" id="Phobius"/>
    </source>
</evidence>
<feature type="region of interest" description="Disordered" evidence="1">
    <location>
        <begin position="1"/>
        <end position="26"/>
    </location>
</feature>
<keyword evidence="4" id="KW-1185">Reference proteome</keyword>
<keyword evidence="2" id="KW-1133">Transmembrane helix</keyword>
<dbReference type="Proteomes" id="UP000660680">
    <property type="component" value="Unassembled WGS sequence"/>
</dbReference>
<reference evidence="3" key="1">
    <citation type="journal article" date="2014" name="Int. J. Syst. Evol. Microbiol.">
        <title>Complete genome sequence of Corynebacterium casei LMG S-19264T (=DSM 44701T), isolated from a smear-ripened cheese.</title>
        <authorList>
            <consortium name="US DOE Joint Genome Institute (JGI-PGF)"/>
            <person name="Walter F."/>
            <person name="Albersmeier A."/>
            <person name="Kalinowski J."/>
            <person name="Ruckert C."/>
        </authorList>
    </citation>
    <scope>NUCLEOTIDE SEQUENCE</scope>
    <source>
        <strain evidence="3">JCM 3276</strain>
    </source>
</reference>
<gene>
    <name evidence="3" type="ORF">GCM10010171_55180</name>
</gene>
<comment type="caution">
    <text evidence="3">The sequence shown here is derived from an EMBL/GenBank/DDBJ whole genome shotgun (WGS) entry which is preliminary data.</text>
</comment>
<feature type="transmembrane region" description="Helical" evidence="2">
    <location>
        <begin position="52"/>
        <end position="71"/>
    </location>
</feature>
<dbReference type="AlphaFoldDB" id="A0A918GQR4"/>
<proteinExistence type="predicted"/>